<reference evidence="9 10" key="1">
    <citation type="submission" date="2020-07" db="EMBL/GenBank/DDBJ databases">
        <title>Sequencing the genomes of 1000 actinobacteria strains.</title>
        <authorList>
            <person name="Klenk H.-P."/>
        </authorList>
    </citation>
    <scope>NUCLEOTIDE SEQUENCE [LARGE SCALE GENOMIC DNA]</scope>
    <source>
        <strain evidence="9 10">DSM 42178</strain>
    </source>
</reference>
<feature type="compositionally biased region" description="Low complexity" evidence="6">
    <location>
        <begin position="27"/>
        <end position="39"/>
    </location>
</feature>
<dbReference type="InterPro" id="IPR051791">
    <property type="entry name" value="Pra-immunoreactive"/>
</dbReference>
<organism evidence="9 10">
    <name type="scientific">Allostreptomyces psammosilenae</name>
    <dbReference type="NCBI Taxonomy" id="1892865"/>
    <lineage>
        <taxon>Bacteria</taxon>
        <taxon>Bacillati</taxon>
        <taxon>Actinomycetota</taxon>
        <taxon>Actinomycetes</taxon>
        <taxon>Kitasatosporales</taxon>
        <taxon>Streptomycetaceae</taxon>
        <taxon>Allostreptomyces</taxon>
    </lineage>
</organism>
<dbReference type="Proteomes" id="UP000567795">
    <property type="component" value="Unassembled WGS sequence"/>
</dbReference>
<evidence type="ECO:0000256" key="3">
    <source>
        <dbReference type="ARBA" id="ARBA00022692"/>
    </source>
</evidence>
<comment type="caution">
    <text evidence="9">The sequence shown here is derived from an EMBL/GenBank/DDBJ whole genome shotgun (WGS) entry which is preliminary data.</text>
</comment>
<evidence type="ECO:0000256" key="6">
    <source>
        <dbReference type="SAM" id="MobiDB-lite"/>
    </source>
</evidence>
<feature type="transmembrane region" description="Helical" evidence="7">
    <location>
        <begin position="133"/>
        <end position="154"/>
    </location>
</feature>
<sequence>MSYPSGPNPYAGQQPGYGYPQQGGYGAPQPQAQPGYGYPQPGPAGVPPQAPYGYQQPQAGYGYGGGGGYAAPSYANWGARVAAYFMDYLIAGLIPGILITIGYVMIISATVDYANSYDAYSGTYNSTPEVNPVAYLLLGLGGLLGFIIGLVFIAREGRTGQTPGKRSMGIRLVRASDGQPIGFGMAFVRRLCHVVDGFLMLGYLWPLWDERKQTFADKIVGTVVVRTPR</sequence>
<dbReference type="PANTHER" id="PTHR36115">
    <property type="entry name" value="PROLINE-RICH ANTIGEN HOMOLOG-RELATED"/>
    <property type="match status" value="1"/>
</dbReference>
<keyword evidence="10" id="KW-1185">Reference proteome</keyword>
<keyword evidence="2" id="KW-1003">Cell membrane</keyword>
<feature type="compositionally biased region" description="Low complexity" evidence="6">
    <location>
        <begin position="8"/>
        <end position="20"/>
    </location>
</feature>
<proteinExistence type="predicted"/>
<comment type="subcellular location">
    <subcellularLocation>
        <location evidence="1">Cell membrane</location>
        <topology evidence="1">Multi-pass membrane protein</topology>
    </subcellularLocation>
</comment>
<feature type="region of interest" description="Disordered" evidence="6">
    <location>
        <begin position="1"/>
        <end position="41"/>
    </location>
</feature>
<evidence type="ECO:0000313" key="10">
    <source>
        <dbReference type="Proteomes" id="UP000567795"/>
    </source>
</evidence>
<name>A0A853A0Q4_9ACTN</name>
<evidence type="ECO:0000259" key="8">
    <source>
        <dbReference type="Pfam" id="PF06271"/>
    </source>
</evidence>
<dbReference type="GO" id="GO:0005886">
    <property type="term" value="C:plasma membrane"/>
    <property type="evidence" value="ECO:0007669"/>
    <property type="project" value="UniProtKB-SubCell"/>
</dbReference>
<dbReference type="Pfam" id="PF06271">
    <property type="entry name" value="RDD"/>
    <property type="match status" value="1"/>
</dbReference>
<dbReference type="EMBL" id="JACBZD010000002">
    <property type="protein sequence ID" value="NYI07965.1"/>
    <property type="molecule type" value="Genomic_DNA"/>
</dbReference>
<evidence type="ECO:0000256" key="4">
    <source>
        <dbReference type="ARBA" id="ARBA00022989"/>
    </source>
</evidence>
<dbReference type="InterPro" id="IPR010432">
    <property type="entry name" value="RDD"/>
</dbReference>
<dbReference type="PANTHER" id="PTHR36115:SF6">
    <property type="entry name" value="PROLINE-RICH ANTIGEN HOMOLOG"/>
    <property type="match status" value="1"/>
</dbReference>
<evidence type="ECO:0000256" key="5">
    <source>
        <dbReference type="ARBA" id="ARBA00023136"/>
    </source>
</evidence>
<dbReference type="RefSeq" id="WP_179816875.1">
    <property type="nucleotide sequence ID" value="NZ_JACBZD010000002.1"/>
</dbReference>
<keyword evidence="3 7" id="KW-0812">Transmembrane</keyword>
<protein>
    <submittedName>
        <fullName evidence="9">Putative RDD family membrane protein YckC</fullName>
    </submittedName>
</protein>
<accession>A0A853A0Q4</accession>
<dbReference type="AlphaFoldDB" id="A0A853A0Q4"/>
<keyword evidence="4 7" id="KW-1133">Transmembrane helix</keyword>
<feature type="transmembrane region" description="Helical" evidence="7">
    <location>
        <begin position="88"/>
        <end position="113"/>
    </location>
</feature>
<evidence type="ECO:0000313" key="9">
    <source>
        <dbReference type="EMBL" id="NYI07965.1"/>
    </source>
</evidence>
<keyword evidence="5 7" id="KW-0472">Membrane</keyword>
<feature type="domain" description="RDD" evidence="8">
    <location>
        <begin position="74"/>
        <end position="220"/>
    </location>
</feature>
<gene>
    <name evidence="9" type="ORF">FHU37_004994</name>
</gene>
<evidence type="ECO:0000256" key="2">
    <source>
        <dbReference type="ARBA" id="ARBA00022475"/>
    </source>
</evidence>
<evidence type="ECO:0000256" key="1">
    <source>
        <dbReference type="ARBA" id="ARBA00004651"/>
    </source>
</evidence>
<evidence type="ECO:0000256" key="7">
    <source>
        <dbReference type="SAM" id="Phobius"/>
    </source>
</evidence>